<protein>
    <submittedName>
        <fullName evidence="1">Uncharacterized protein</fullName>
    </submittedName>
</protein>
<reference evidence="1" key="1">
    <citation type="submission" date="2023-11" db="EMBL/GenBank/DDBJ databases">
        <authorList>
            <person name="De Vega J J."/>
            <person name="De Vega J J."/>
        </authorList>
    </citation>
    <scope>NUCLEOTIDE SEQUENCE</scope>
</reference>
<accession>A0AAD2HA95</accession>
<proteinExistence type="predicted"/>
<sequence length="195" mass="21645">MLHLLLLHRARHWSSSAPNMGSLPKFLILSHPCSSWDMYSARLCGDPEASCWVADLYTPLPWSCILSSTSGKHWPETLKRCSSRGFSAASSPVLPWSTRGRPRRHLVHRETRHGDELFSASAFLGPVMGPLIAVFIVESDLSWRWVFLGHDDICGIQHCAHHLWIAGNVCTSFCCQRGSCAAQRRARSIGPPTGA</sequence>
<evidence type="ECO:0000313" key="1">
    <source>
        <dbReference type="EMBL" id="CAK5271351.1"/>
    </source>
</evidence>
<comment type="caution">
    <text evidence="1">The sequence shown here is derived from an EMBL/GenBank/DDBJ whole genome shotgun (WGS) entry which is preliminary data.</text>
</comment>
<dbReference type="EMBL" id="CAVNYO010000170">
    <property type="protein sequence ID" value="CAK5271351.1"/>
    <property type="molecule type" value="Genomic_DNA"/>
</dbReference>
<dbReference type="Proteomes" id="UP001295794">
    <property type="component" value="Unassembled WGS sequence"/>
</dbReference>
<gene>
    <name evidence="1" type="ORF">MYCIT1_LOCUS16333</name>
</gene>
<organism evidence="1 2">
    <name type="scientific">Mycena citricolor</name>
    <dbReference type="NCBI Taxonomy" id="2018698"/>
    <lineage>
        <taxon>Eukaryota</taxon>
        <taxon>Fungi</taxon>
        <taxon>Dikarya</taxon>
        <taxon>Basidiomycota</taxon>
        <taxon>Agaricomycotina</taxon>
        <taxon>Agaricomycetes</taxon>
        <taxon>Agaricomycetidae</taxon>
        <taxon>Agaricales</taxon>
        <taxon>Marasmiineae</taxon>
        <taxon>Mycenaceae</taxon>
        <taxon>Mycena</taxon>
    </lineage>
</organism>
<dbReference type="AlphaFoldDB" id="A0AAD2HA95"/>
<name>A0AAD2HA95_9AGAR</name>
<evidence type="ECO:0000313" key="2">
    <source>
        <dbReference type="Proteomes" id="UP001295794"/>
    </source>
</evidence>
<dbReference type="SUPFAM" id="SSF103473">
    <property type="entry name" value="MFS general substrate transporter"/>
    <property type="match status" value="1"/>
</dbReference>
<keyword evidence="2" id="KW-1185">Reference proteome</keyword>
<dbReference type="InterPro" id="IPR036259">
    <property type="entry name" value="MFS_trans_sf"/>
</dbReference>